<dbReference type="Proteomes" id="UP001235094">
    <property type="component" value="Unassembled WGS sequence"/>
</dbReference>
<evidence type="ECO:0000313" key="4">
    <source>
        <dbReference type="Proteomes" id="UP001235094"/>
    </source>
</evidence>
<dbReference type="PROSITE" id="PS51898">
    <property type="entry name" value="TYR_RECOMBINASE"/>
    <property type="match status" value="1"/>
</dbReference>
<organism evidence="3 4">
    <name type="scientific">Ancylobacter amanitiformis</name>
    <dbReference type="NCBI Taxonomy" id="217069"/>
    <lineage>
        <taxon>Bacteria</taxon>
        <taxon>Pseudomonadati</taxon>
        <taxon>Pseudomonadota</taxon>
        <taxon>Alphaproteobacteria</taxon>
        <taxon>Hyphomicrobiales</taxon>
        <taxon>Xanthobacteraceae</taxon>
        <taxon>Ancylobacter</taxon>
    </lineage>
</organism>
<dbReference type="Gene3D" id="1.10.443.10">
    <property type="entry name" value="Intergrase catalytic core"/>
    <property type="match status" value="1"/>
</dbReference>
<protein>
    <submittedName>
        <fullName evidence="3">Integrase</fullName>
    </submittedName>
</protein>
<feature type="domain" description="Tyr recombinase" evidence="2">
    <location>
        <begin position="150"/>
        <end position="347"/>
    </location>
</feature>
<dbReference type="InterPro" id="IPR013762">
    <property type="entry name" value="Integrase-like_cat_sf"/>
</dbReference>
<proteinExistence type="predicted"/>
<keyword evidence="1" id="KW-0233">DNA recombination</keyword>
<dbReference type="EMBL" id="JAUSVR010000032">
    <property type="protein sequence ID" value="MDQ0513478.1"/>
    <property type="molecule type" value="Genomic_DNA"/>
</dbReference>
<dbReference type="SUPFAM" id="SSF56349">
    <property type="entry name" value="DNA breaking-rejoining enzymes"/>
    <property type="match status" value="1"/>
</dbReference>
<sequence>MRRFVEGPARSRLCLLVIQRHGIHNPYTGRGAIKDLLPHGPHNVRDVLATRILKKTGSYEQASYAIQDTPEMVARHSGRFPVRGADADDQENGAGEQIRPISPSTVNRLMNDLRAALNAAAEKHRRELPAGVLAEIKIGTRAVPIRATTARKQILTGAEIQALIGAAFEVDDTGDFGRLVLVAAATGARYSQIAAIQVRDVQERQARVLVPGSRKGRSLRAKPPASVPVTGALIERLQPALVGGIGTDPLLQRWAYRKVGPFEWERHRRRAWGPAYEIDKWWRACVSAAKLPGDTVMYALRHSSIVRGLTAGVPVRLVAALHDTSVEMIEAHYSAHITEATDEIARRAVLEL</sequence>
<gene>
    <name evidence="3" type="ORF">QOZ99_004400</name>
</gene>
<keyword evidence="4" id="KW-1185">Reference proteome</keyword>
<dbReference type="InterPro" id="IPR002104">
    <property type="entry name" value="Integrase_catalytic"/>
</dbReference>
<evidence type="ECO:0000313" key="3">
    <source>
        <dbReference type="EMBL" id="MDQ0513478.1"/>
    </source>
</evidence>
<name>A0ABU0LXY9_9HYPH</name>
<accession>A0ABU0LXY9</accession>
<reference evidence="3 4" key="1">
    <citation type="submission" date="2023-07" db="EMBL/GenBank/DDBJ databases">
        <title>Genomic Encyclopedia of Type Strains, Phase IV (KMG-IV): sequencing the most valuable type-strain genomes for metagenomic binning, comparative biology and taxonomic classification.</title>
        <authorList>
            <person name="Goeker M."/>
        </authorList>
    </citation>
    <scope>NUCLEOTIDE SEQUENCE [LARGE SCALE GENOMIC DNA]</scope>
    <source>
        <strain evidence="3 4">DSM 15561</strain>
    </source>
</reference>
<evidence type="ECO:0000259" key="2">
    <source>
        <dbReference type="PROSITE" id="PS51898"/>
    </source>
</evidence>
<evidence type="ECO:0000256" key="1">
    <source>
        <dbReference type="ARBA" id="ARBA00023172"/>
    </source>
</evidence>
<comment type="caution">
    <text evidence="3">The sequence shown here is derived from an EMBL/GenBank/DDBJ whole genome shotgun (WGS) entry which is preliminary data.</text>
</comment>
<dbReference type="InterPro" id="IPR011010">
    <property type="entry name" value="DNA_brk_join_enz"/>
</dbReference>